<evidence type="ECO:0000256" key="1">
    <source>
        <dbReference type="SAM" id="MobiDB-lite"/>
    </source>
</evidence>
<evidence type="ECO:0000313" key="3">
    <source>
        <dbReference type="Proteomes" id="UP000299102"/>
    </source>
</evidence>
<feature type="region of interest" description="Disordered" evidence="1">
    <location>
        <begin position="1"/>
        <end position="23"/>
    </location>
</feature>
<dbReference type="Proteomes" id="UP000299102">
    <property type="component" value="Unassembled WGS sequence"/>
</dbReference>
<keyword evidence="3" id="KW-1185">Reference proteome</keyword>
<organism evidence="2 3">
    <name type="scientific">Eumeta variegata</name>
    <name type="common">Bagworm moth</name>
    <name type="synonym">Eumeta japonica</name>
    <dbReference type="NCBI Taxonomy" id="151549"/>
    <lineage>
        <taxon>Eukaryota</taxon>
        <taxon>Metazoa</taxon>
        <taxon>Ecdysozoa</taxon>
        <taxon>Arthropoda</taxon>
        <taxon>Hexapoda</taxon>
        <taxon>Insecta</taxon>
        <taxon>Pterygota</taxon>
        <taxon>Neoptera</taxon>
        <taxon>Endopterygota</taxon>
        <taxon>Lepidoptera</taxon>
        <taxon>Glossata</taxon>
        <taxon>Ditrysia</taxon>
        <taxon>Tineoidea</taxon>
        <taxon>Psychidae</taxon>
        <taxon>Oiketicinae</taxon>
        <taxon>Eumeta</taxon>
    </lineage>
</organism>
<name>A0A4C1VFY5_EUMVA</name>
<reference evidence="2 3" key="1">
    <citation type="journal article" date="2019" name="Commun. Biol.">
        <title>The bagworm genome reveals a unique fibroin gene that provides high tensile strength.</title>
        <authorList>
            <person name="Kono N."/>
            <person name="Nakamura H."/>
            <person name="Ohtoshi R."/>
            <person name="Tomita M."/>
            <person name="Numata K."/>
            <person name="Arakawa K."/>
        </authorList>
    </citation>
    <scope>NUCLEOTIDE SEQUENCE [LARGE SCALE GENOMIC DNA]</scope>
</reference>
<evidence type="ECO:0000313" key="2">
    <source>
        <dbReference type="EMBL" id="GBP37539.1"/>
    </source>
</evidence>
<gene>
    <name evidence="2" type="ORF">EVAR_28791_1</name>
</gene>
<proteinExistence type="predicted"/>
<accession>A0A4C1VFY5</accession>
<sequence>MRGLHTLTHAHIHAPAYPPTHKPPAKAASLALCVRHRRCAADTRSLGSRRWIKCVTDSQGDKEVLAEPLRRELEI</sequence>
<protein>
    <submittedName>
        <fullName evidence="2">Uncharacterized protein</fullName>
    </submittedName>
</protein>
<comment type="caution">
    <text evidence="2">The sequence shown here is derived from an EMBL/GenBank/DDBJ whole genome shotgun (WGS) entry which is preliminary data.</text>
</comment>
<dbReference type="EMBL" id="BGZK01000335">
    <property type="protein sequence ID" value="GBP37539.1"/>
    <property type="molecule type" value="Genomic_DNA"/>
</dbReference>
<dbReference type="AlphaFoldDB" id="A0A4C1VFY5"/>